<comment type="caution">
    <text evidence="2">The sequence shown here is derived from an EMBL/GenBank/DDBJ whole genome shotgun (WGS) entry which is preliminary data.</text>
</comment>
<evidence type="ECO:0000259" key="1">
    <source>
        <dbReference type="PROSITE" id="PS51186"/>
    </source>
</evidence>
<dbReference type="PROSITE" id="PS51186">
    <property type="entry name" value="GNAT"/>
    <property type="match status" value="1"/>
</dbReference>
<dbReference type="GO" id="GO:0016747">
    <property type="term" value="F:acyltransferase activity, transferring groups other than amino-acyl groups"/>
    <property type="evidence" value="ECO:0007669"/>
    <property type="project" value="InterPro"/>
</dbReference>
<proteinExistence type="predicted"/>
<dbReference type="EMBL" id="AZGC01000039">
    <property type="protein sequence ID" value="KRL93961.1"/>
    <property type="molecule type" value="Genomic_DNA"/>
</dbReference>
<dbReference type="RefSeq" id="WP_054652884.1">
    <property type="nucleotide sequence ID" value="NZ_AZGC01000039.1"/>
</dbReference>
<dbReference type="InterPro" id="IPR016181">
    <property type="entry name" value="Acyl_CoA_acyltransferase"/>
</dbReference>
<keyword evidence="3" id="KW-1185">Reference proteome</keyword>
<dbReference type="Proteomes" id="UP000051084">
    <property type="component" value="Unassembled WGS sequence"/>
</dbReference>
<dbReference type="OrthoDB" id="9796381at2"/>
<reference evidence="2 3" key="1">
    <citation type="journal article" date="2015" name="Genome Announc.">
        <title>Expanding the biotechnology potential of lactobacilli through comparative genomics of 213 strains and associated genera.</title>
        <authorList>
            <person name="Sun Z."/>
            <person name="Harris H.M."/>
            <person name="McCann A."/>
            <person name="Guo C."/>
            <person name="Argimon S."/>
            <person name="Zhang W."/>
            <person name="Yang X."/>
            <person name="Jeffery I.B."/>
            <person name="Cooney J.C."/>
            <person name="Kagawa T.F."/>
            <person name="Liu W."/>
            <person name="Song Y."/>
            <person name="Salvetti E."/>
            <person name="Wrobel A."/>
            <person name="Rasinkangas P."/>
            <person name="Parkhill J."/>
            <person name="Rea M.C."/>
            <person name="O'Sullivan O."/>
            <person name="Ritari J."/>
            <person name="Douillard F.P."/>
            <person name="Paul Ross R."/>
            <person name="Yang R."/>
            <person name="Briner A.E."/>
            <person name="Felis G.E."/>
            <person name="de Vos W.M."/>
            <person name="Barrangou R."/>
            <person name="Klaenhammer T.R."/>
            <person name="Caufield P.W."/>
            <person name="Cui Y."/>
            <person name="Zhang H."/>
            <person name="O'Toole P.W."/>
        </authorList>
    </citation>
    <scope>NUCLEOTIDE SEQUENCE [LARGE SCALE GENOMIC DNA]</scope>
    <source>
        <strain evidence="2 3">DSM 18793</strain>
    </source>
</reference>
<gene>
    <name evidence="2" type="ORF">FC21_GL001433</name>
</gene>
<sequence>MSVKYLRPAVYEDVAAIMQIINDAKALLKADGSTQWQSGTPNQQMIEDDIQSGIGKVLIVDGVIAGYAVLDTEIDKFYHTIYEGEWAKPHERYTTIHRFAISKDFRGQNLSSVMFEHLITASLQEGIYNVRFDTFKMNKRLQHLGDKFGFVHRGNIQTADPVDPWRFAYELNL</sequence>
<dbReference type="Gene3D" id="3.40.630.30">
    <property type="match status" value="1"/>
</dbReference>
<keyword evidence="2" id="KW-0808">Transferase</keyword>
<organism evidence="2 3">
    <name type="scientific">Limosilactobacillus equigenerosi DSM 18793 = JCM 14505</name>
    <dbReference type="NCBI Taxonomy" id="1423742"/>
    <lineage>
        <taxon>Bacteria</taxon>
        <taxon>Bacillati</taxon>
        <taxon>Bacillota</taxon>
        <taxon>Bacilli</taxon>
        <taxon>Lactobacillales</taxon>
        <taxon>Lactobacillaceae</taxon>
        <taxon>Limosilactobacillus</taxon>
    </lineage>
</organism>
<dbReference type="STRING" id="417373.GCA_001570685_00523"/>
<protein>
    <submittedName>
        <fullName evidence="2">Acetyltransferase</fullName>
    </submittedName>
</protein>
<accession>A0A0R1UL48</accession>
<dbReference type="Pfam" id="PF00583">
    <property type="entry name" value="Acetyltransf_1"/>
    <property type="match status" value="1"/>
</dbReference>
<dbReference type="SUPFAM" id="SSF55729">
    <property type="entry name" value="Acyl-CoA N-acyltransferases (Nat)"/>
    <property type="match status" value="1"/>
</dbReference>
<name>A0A0R1UL48_9LACO</name>
<dbReference type="AlphaFoldDB" id="A0A0R1UL48"/>
<evidence type="ECO:0000313" key="2">
    <source>
        <dbReference type="EMBL" id="KRL93961.1"/>
    </source>
</evidence>
<feature type="domain" description="N-acetyltransferase" evidence="1">
    <location>
        <begin position="1"/>
        <end position="173"/>
    </location>
</feature>
<evidence type="ECO:0000313" key="3">
    <source>
        <dbReference type="Proteomes" id="UP000051084"/>
    </source>
</evidence>
<dbReference type="PATRIC" id="fig|1423742.4.peg.1486"/>
<dbReference type="InterPro" id="IPR000182">
    <property type="entry name" value="GNAT_dom"/>
</dbReference>